<accession>A0ACC2P8I6</accession>
<sequence length="540" mass="61784">MDSMNEIIALPSCQRLLQAAQTSRDCKTLIKVALQALESAFPTFEIKREGKSCEESEKLRKLADDLCVKKKGRIDALVEACEMYSQSISKAEKSSAALAQAYANRSACLFNLNKHDACVRDINRALANGYPDQKKDNLIRRRAKSLKILGITEPDDFCERTRKCLDDMSLNERTMDAFGEENDSETSKISINQHWNGNTSKFVSHPKFPVASDAIDMNMMHLLPLSLKITISAIRKTGSISKLREELSKVPNCRDDAQKLMFDRMTQKNEEYLTLYSLLTHEENRNQREIFAISVRTAFAMYFIFRLTSFFGDLTLTETFSDLYNDDDAIFVGVLIAKHQMIIPTNVYGFTELQNNEQIKIGEVLGTMTSLLNHSCNPNVSRCSTFKNNYPHQMTYALQPIKKGATLLNDYGCHFTFNSKPEREKYLKNFYFKCCCSACDNSWPLYKDMPTVLFNVAEYRERVEISRAIIRSKKYEKLILEGALAKFQGKKELILKDLAHSIATIFMHTEKPSKEYHNLLDLFRHAFSQVYGNVLILSPI</sequence>
<proteinExistence type="predicted"/>
<protein>
    <submittedName>
        <fullName evidence="1">Uncharacterized protein</fullName>
    </submittedName>
</protein>
<evidence type="ECO:0000313" key="2">
    <source>
        <dbReference type="Proteomes" id="UP001239111"/>
    </source>
</evidence>
<evidence type="ECO:0000313" key="1">
    <source>
        <dbReference type="EMBL" id="KAJ8679742.1"/>
    </source>
</evidence>
<keyword evidence="2" id="KW-1185">Reference proteome</keyword>
<gene>
    <name evidence="1" type="ORF">QAD02_015529</name>
</gene>
<comment type="caution">
    <text evidence="1">The sequence shown here is derived from an EMBL/GenBank/DDBJ whole genome shotgun (WGS) entry which is preliminary data.</text>
</comment>
<organism evidence="1 2">
    <name type="scientific">Eretmocerus hayati</name>
    <dbReference type="NCBI Taxonomy" id="131215"/>
    <lineage>
        <taxon>Eukaryota</taxon>
        <taxon>Metazoa</taxon>
        <taxon>Ecdysozoa</taxon>
        <taxon>Arthropoda</taxon>
        <taxon>Hexapoda</taxon>
        <taxon>Insecta</taxon>
        <taxon>Pterygota</taxon>
        <taxon>Neoptera</taxon>
        <taxon>Endopterygota</taxon>
        <taxon>Hymenoptera</taxon>
        <taxon>Apocrita</taxon>
        <taxon>Proctotrupomorpha</taxon>
        <taxon>Chalcidoidea</taxon>
        <taxon>Aphelinidae</taxon>
        <taxon>Aphelininae</taxon>
        <taxon>Eretmocerus</taxon>
    </lineage>
</organism>
<reference evidence="1" key="1">
    <citation type="submission" date="2023-04" db="EMBL/GenBank/DDBJ databases">
        <title>A chromosome-level genome assembly of the parasitoid wasp Eretmocerus hayati.</title>
        <authorList>
            <person name="Zhong Y."/>
            <person name="Liu S."/>
            <person name="Liu Y."/>
        </authorList>
    </citation>
    <scope>NUCLEOTIDE SEQUENCE</scope>
    <source>
        <strain evidence="1">ZJU_SS_LIU_2023</strain>
    </source>
</reference>
<name>A0ACC2P8I6_9HYME</name>
<dbReference type="EMBL" id="CM056742">
    <property type="protein sequence ID" value="KAJ8679742.1"/>
    <property type="molecule type" value="Genomic_DNA"/>
</dbReference>
<dbReference type="Proteomes" id="UP001239111">
    <property type="component" value="Chromosome 2"/>
</dbReference>